<organism evidence="3 4">
    <name type="scientific">Cannabis sativa</name>
    <name type="common">Hemp</name>
    <name type="synonym">Marijuana</name>
    <dbReference type="NCBI Taxonomy" id="3483"/>
    <lineage>
        <taxon>Eukaryota</taxon>
        <taxon>Viridiplantae</taxon>
        <taxon>Streptophyta</taxon>
        <taxon>Embryophyta</taxon>
        <taxon>Tracheophyta</taxon>
        <taxon>Spermatophyta</taxon>
        <taxon>Magnoliopsida</taxon>
        <taxon>eudicotyledons</taxon>
        <taxon>Gunneridae</taxon>
        <taxon>Pentapetalae</taxon>
        <taxon>rosids</taxon>
        <taxon>fabids</taxon>
        <taxon>Rosales</taxon>
        <taxon>Cannabaceae</taxon>
        <taxon>Cannabis</taxon>
    </lineage>
</organism>
<dbReference type="InterPro" id="IPR052929">
    <property type="entry name" value="RNase_H-like_EbsB-rel"/>
</dbReference>
<dbReference type="AlphaFoldDB" id="A0A803NPI6"/>
<dbReference type="InterPro" id="IPR002156">
    <property type="entry name" value="RNaseH_domain"/>
</dbReference>
<dbReference type="Proteomes" id="UP000596661">
    <property type="component" value="Chromosome 1"/>
</dbReference>
<dbReference type="CDD" id="cd06222">
    <property type="entry name" value="RNase_H_like"/>
    <property type="match status" value="1"/>
</dbReference>
<dbReference type="PANTHER" id="PTHR47074:SF11">
    <property type="entry name" value="REVERSE TRANSCRIPTASE-LIKE PROTEIN"/>
    <property type="match status" value="1"/>
</dbReference>
<evidence type="ECO:0000259" key="1">
    <source>
        <dbReference type="Pfam" id="PF13456"/>
    </source>
</evidence>
<dbReference type="Pfam" id="PF13966">
    <property type="entry name" value="zf-RVT"/>
    <property type="match status" value="1"/>
</dbReference>
<dbReference type="InterPro" id="IPR044730">
    <property type="entry name" value="RNase_H-like_dom_plant"/>
</dbReference>
<evidence type="ECO:0000313" key="3">
    <source>
        <dbReference type="EnsemblPlants" id="cds.evm.model.01.519"/>
    </source>
</evidence>
<dbReference type="PANTHER" id="PTHR47074">
    <property type="entry name" value="BNAC02G40300D PROTEIN"/>
    <property type="match status" value="1"/>
</dbReference>
<feature type="domain" description="Reverse transcriptase zinc-binding" evidence="2">
    <location>
        <begin position="199"/>
        <end position="246"/>
    </location>
</feature>
<dbReference type="SUPFAM" id="SSF53098">
    <property type="entry name" value="Ribonuclease H-like"/>
    <property type="match status" value="1"/>
</dbReference>
<evidence type="ECO:0008006" key="5">
    <source>
        <dbReference type="Google" id="ProtNLM"/>
    </source>
</evidence>
<accession>A0A803NPI6</accession>
<proteinExistence type="predicted"/>
<name>A0A803NPI6_CANSA</name>
<dbReference type="EnsemblPlants" id="evm.model.01.519">
    <property type="protein sequence ID" value="cds.evm.model.01.519"/>
    <property type="gene ID" value="evm.TU.01.519"/>
</dbReference>
<dbReference type="Pfam" id="PF13456">
    <property type="entry name" value="RVT_3"/>
    <property type="match status" value="1"/>
</dbReference>
<dbReference type="GO" id="GO:0003676">
    <property type="term" value="F:nucleic acid binding"/>
    <property type="evidence" value="ECO:0007669"/>
    <property type="project" value="InterPro"/>
</dbReference>
<dbReference type="EMBL" id="UZAU01000018">
    <property type="status" value="NOT_ANNOTATED_CDS"/>
    <property type="molecule type" value="Genomic_DNA"/>
</dbReference>
<dbReference type="GO" id="GO:0004523">
    <property type="term" value="F:RNA-DNA hybrid ribonuclease activity"/>
    <property type="evidence" value="ECO:0007669"/>
    <property type="project" value="InterPro"/>
</dbReference>
<sequence length="447" mass="49768">MEPIIMDEMKVALFDMHPDKAPGPDGMTPTFYQKFWSVVGSDVVAVPHFFNSNSIPQGLNDTNLVLIPKKKNPVGMGDLSPISRCNILYKVISKTLANRLKDILDHVIPPFQSAFIPRRIFKAKYYPNGSYVTASLGQNPSFVWHSLFEAQSLIKTGCRWCIVDGSSVSVLDQAWLPHSENPFITSDHPAFEGINVQQLMVTGSLPIRAKLLEKRVEVPIYCPFFQLAPETITHLLVDCAFAKQCWSLTTQEIKDVAGLHFADWFTSMLQAFPSTAMCNLAMTCWGIWRARNDLVWNNKEHVVAVVVSSTYAYFNQWKLANVHSQGNNSGVNGVIKEQWSVPNEDTIKINVDASVFTSPSFFGIGWIARDHSGTLLYVAAIRKQGRVESVCAEAMGLKEVLSWIKTQNFQKVVVESDCQTAINSLRSTSNMPSPLESAVDDETVSVG</sequence>
<dbReference type="Gene3D" id="3.30.420.10">
    <property type="entry name" value="Ribonuclease H-like superfamily/Ribonuclease H"/>
    <property type="match status" value="1"/>
</dbReference>
<dbReference type="Gramene" id="evm.model.01.519">
    <property type="protein sequence ID" value="cds.evm.model.01.519"/>
    <property type="gene ID" value="evm.TU.01.519"/>
</dbReference>
<feature type="domain" description="RNase H type-1" evidence="1">
    <location>
        <begin position="350"/>
        <end position="440"/>
    </location>
</feature>
<keyword evidence="4" id="KW-1185">Reference proteome</keyword>
<dbReference type="InterPro" id="IPR012337">
    <property type="entry name" value="RNaseH-like_sf"/>
</dbReference>
<protein>
    <recommendedName>
        <fullName evidence="5">RNase H type-1 domain-containing protein</fullName>
    </recommendedName>
</protein>
<evidence type="ECO:0000313" key="4">
    <source>
        <dbReference type="Proteomes" id="UP000596661"/>
    </source>
</evidence>
<evidence type="ECO:0000259" key="2">
    <source>
        <dbReference type="Pfam" id="PF13966"/>
    </source>
</evidence>
<dbReference type="InterPro" id="IPR026960">
    <property type="entry name" value="RVT-Znf"/>
</dbReference>
<reference evidence="3" key="2">
    <citation type="submission" date="2021-03" db="UniProtKB">
        <authorList>
            <consortium name="EnsemblPlants"/>
        </authorList>
    </citation>
    <scope>IDENTIFICATION</scope>
</reference>
<dbReference type="InterPro" id="IPR036397">
    <property type="entry name" value="RNaseH_sf"/>
</dbReference>
<reference evidence="3" key="1">
    <citation type="submission" date="2018-11" db="EMBL/GenBank/DDBJ databases">
        <authorList>
            <person name="Grassa J C."/>
        </authorList>
    </citation>
    <scope>NUCLEOTIDE SEQUENCE [LARGE SCALE GENOMIC DNA]</scope>
</reference>